<dbReference type="PRINTS" id="PR00759">
    <property type="entry name" value="BASICPTASE"/>
</dbReference>
<dbReference type="GO" id="GO:0004867">
    <property type="term" value="F:serine-type endopeptidase inhibitor activity"/>
    <property type="evidence" value="ECO:0007669"/>
    <property type="project" value="InterPro"/>
</dbReference>
<dbReference type="Pfam" id="PF00014">
    <property type="entry name" value="Kunitz_BPTI"/>
    <property type="match status" value="1"/>
</dbReference>
<dbReference type="EMBL" id="UZAF01021048">
    <property type="protein sequence ID" value="VDO75119.1"/>
    <property type="molecule type" value="Genomic_DNA"/>
</dbReference>
<keyword evidence="3" id="KW-1185">Reference proteome</keyword>
<evidence type="ECO:0000313" key="3">
    <source>
        <dbReference type="Proteomes" id="UP000268014"/>
    </source>
</evidence>
<dbReference type="InterPro" id="IPR052861">
    <property type="entry name" value="BPTI/Kunitz_domain"/>
</dbReference>
<dbReference type="OMA" id="RCAANSK"/>
<dbReference type="InterPro" id="IPR036880">
    <property type="entry name" value="Kunitz_BPTI_sf"/>
</dbReference>
<proteinExistence type="predicted"/>
<name>A0A0N4X426_HAEPC</name>
<feature type="domain" description="BPTI/Kunitz inhibitor" evidence="1">
    <location>
        <begin position="47"/>
        <end position="100"/>
    </location>
</feature>
<dbReference type="Proteomes" id="UP000268014">
    <property type="component" value="Unassembled WGS sequence"/>
</dbReference>
<dbReference type="InterPro" id="IPR002223">
    <property type="entry name" value="Kunitz_BPTI"/>
</dbReference>
<dbReference type="SUPFAM" id="SSF57362">
    <property type="entry name" value="BPTI-like"/>
    <property type="match status" value="1"/>
</dbReference>
<protein>
    <submittedName>
        <fullName evidence="4">BPTI/Kunitz inhibitor domain-containing protein</fullName>
    </submittedName>
</protein>
<evidence type="ECO:0000259" key="1">
    <source>
        <dbReference type="PROSITE" id="PS50279"/>
    </source>
</evidence>
<dbReference type="WBParaSite" id="HPLM_0001911801-mRNA-1">
    <property type="protein sequence ID" value="HPLM_0001911801-mRNA-1"/>
    <property type="gene ID" value="HPLM_0001911801"/>
</dbReference>
<accession>A0A0N4X426</accession>
<evidence type="ECO:0000313" key="2">
    <source>
        <dbReference type="EMBL" id="VDO75119.1"/>
    </source>
</evidence>
<gene>
    <name evidence="2" type="ORF">HPLM_LOCUS19110</name>
</gene>
<reference evidence="4" key="1">
    <citation type="submission" date="2017-02" db="UniProtKB">
        <authorList>
            <consortium name="WormBaseParasite"/>
        </authorList>
    </citation>
    <scope>IDENTIFICATION</scope>
</reference>
<organism evidence="4">
    <name type="scientific">Haemonchus placei</name>
    <name type="common">Barber's pole worm</name>
    <dbReference type="NCBI Taxonomy" id="6290"/>
    <lineage>
        <taxon>Eukaryota</taxon>
        <taxon>Metazoa</taxon>
        <taxon>Ecdysozoa</taxon>
        <taxon>Nematoda</taxon>
        <taxon>Chromadorea</taxon>
        <taxon>Rhabditida</taxon>
        <taxon>Rhabditina</taxon>
        <taxon>Rhabditomorpha</taxon>
        <taxon>Strongyloidea</taxon>
        <taxon>Trichostrongylidae</taxon>
        <taxon>Haemonchus</taxon>
    </lineage>
</organism>
<dbReference type="AlphaFoldDB" id="A0A0N4X426"/>
<sequence>MPMSNVSMQNTTMLDWRQTVDMCWQSENKAKQCLSASMEGMESIRRCNFPVDMGSKTCDQHATIRYHFDAETMTCLPFKYAGCGGNANNFYSKSECTNECLPKKYIANMRPDCGNRKVVMERDGTFDTIMLGKSCDHQFCPLGAECHRGAYFAYCCH</sequence>
<dbReference type="PROSITE" id="PS00280">
    <property type="entry name" value="BPTI_KUNITZ_1"/>
    <property type="match status" value="1"/>
</dbReference>
<dbReference type="PROSITE" id="PS50279">
    <property type="entry name" value="BPTI_KUNITZ_2"/>
    <property type="match status" value="1"/>
</dbReference>
<dbReference type="PANTHER" id="PTHR47248:SF7">
    <property type="entry name" value="BPTI_KUNITZ INHIBITOR DOMAIN-CONTAINING PROTEIN"/>
    <property type="match status" value="1"/>
</dbReference>
<dbReference type="CDD" id="cd00109">
    <property type="entry name" value="Kunitz-type"/>
    <property type="match status" value="1"/>
</dbReference>
<dbReference type="SMART" id="SM00131">
    <property type="entry name" value="KU"/>
    <property type="match status" value="1"/>
</dbReference>
<dbReference type="InterPro" id="IPR020901">
    <property type="entry name" value="Prtase_inh_Kunz-CS"/>
</dbReference>
<dbReference type="OrthoDB" id="4473401at2759"/>
<dbReference type="PANTHER" id="PTHR47248">
    <property type="entry name" value="PROTEIN CBG06772"/>
    <property type="match status" value="1"/>
</dbReference>
<dbReference type="Gene3D" id="4.10.410.10">
    <property type="entry name" value="Pancreatic trypsin inhibitor Kunitz domain"/>
    <property type="match status" value="1"/>
</dbReference>
<evidence type="ECO:0000313" key="4">
    <source>
        <dbReference type="WBParaSite" id="HPLM_0001911801-mRNA-1"/>
    </source>
</evidence>
<reference evidence="2 3" key="2">
    <citation type="submission" date="2018-11" db="EMBL/GenBank/DDBJ databases">
        <authorList>
            <consortium name="Pathogen Informatics"/>
        </authorList>
    </citation>
    <scope>NUCLEOTIDE SEQUENCE [LARGE SCALE GENOMIC DNA]</scope>
    <source>
        <strain evidence="2 3">MHpl1</strain>
    </source>
</reference>